<feature type="region of interest" description="Disordered" evidence="1">
    <location>
        <begin position="1"/>
        <end position="66"/>
    </location>
</feature>
<keyword evidence="3" id="KW-1185">Reference proteome</keyword>
<gene>
    <name evidence="2" type="ORF">Pfl04_25320</name>
</gene>
<accession>A0A8J3LP94</accession>
<evidence type="ECO:0000256" key="1">
    <source>
        <dbReference type="SAM" id="MobiDB-lite"/>
    </source>
</evidence>
<evidence type="ECO:0000313" key="2">
    <source>
        <dbReference type="EMBL" id="GIG74128.1"/>
    </source>
</evidence>
<comment type="caution">
    <text evidence="2">The sequence shown here is derived from an EMBL/GenBank/DDBJ whole genome shotgun (WGS) entry which is preliminary data.</text>
</comment>
<dbReference type="EMBL" id="BONU01000014">
    <property type="protein sequence ID" value="GIG74128.1"/>
    <property type="molecule type" value="Genomic_DNA"/>
</dbReference>
<dbReference type="AlphaFoldDB" id="A0A8J3LP94"/>
<organism evidence="2 3">
    <name type="scientific">Planosporangium flavigriseum</name>
    <dbReference type="NCBI Taxonomy" id="373681"/>
    <lineage>
        <taxon>Bacteria</taxon>
        <taxon>Bacillati</taxon>
        <taxon>Actinomycetota</taxon>
        <taxon>Actinomycetes</taxon>
        <taxon>Micromonosporales</taxon>
        <taxon>Micromonosporaceae</taxon>
        <taxon>Planosporangium</taxon>
    </lineage>
</organism>
<feature type="compositionally biased region" description="Basic and acidic residues" evidence="1">
    <location>
        <begin position="9"/>
        <end position="22"/>
    </location>
</feature>
<reference evidence="2" key="1">
    <citation type="submission" date="2021-01" db="EMBL/GenBank/DDBJ databases">
        <title>Whole genome shotgun sequence of Planosporangium flavigriseum NBRC 105377.</title>
        <authorList>
            <person name="Komaki H."/>
            <person name="Tamura T."/>
        </authorList>
    </citation>
    <scope>NUCLEOTIDE SEQUENCE</scope>
    <source>
        <strain evidence="2">NBRC 105377</strain>
    </source>
</reference>
<protein>
    <submittedName>
        <fullName evidence="2">Uncharacterized protein</fullName>
    </submittedName>
</protein>
<name>A0A8J3LP94_9ACTN</name>
<sequence>MEPPAVGLEDLRVAPDGEHDDLTASGLLNVSARRETDLTSPDGVAPGRRPADDGFISAESGAPADL</sequence>
<proteinExistence type="predicted"/>
<dbReference type="Proteomes" id="UP000653674">
    <property type="component" value="Unassembled WGS sequence"/>
</dbReference>
<evidence type="ECO:0000313" key="3">
    <source>
        <dbReference type="Proteomes" id="UP000653674"/>
    </source>
</evidence>